<sequence>MDFYKLVNKRYSVRGYLSKHVEDEKIDYILKVARLAPSAANRQPWKIYIIKDKTVKTALCEAYPRSWLEEAPIIVVFVGLTDNNWIRNDGKDYLLCDVTIIADYFILAATEQGLGTCYIAAFDEAKVKEALNLPENEIPLLMTPLGYPKDGAIRERKRKELGEIVVTI</sequence>
<feature type="domain" description="Nitroreductase" evidence="6">
    <location>
        <begin position="8"/>
        <end position="58"/>
    </location>
</feature>
<evidence type="ECO:0000313" key="8">
    <source>
        <dbReference type="Proteomes" id="UP000001520"/>
    </source>
</evidence>
<feature type="domain" description="Nitroreductase" evidence="6">
    <location>
        <begin position="63"/>
        <end position="147"/>
    </location>
</feature>
<comment type="similarity">
    <text evidence="2">Belongs to the nitroreductase family.</text>
</comment>
<evidence type="ECO:0000256" key="3">
    <source>
        <dbReference type="ARBA" id="ARBA00022630"/>
    </source>
</evidence>
<keyword evidence="8" id="KW-1185">Reference proteome</keyword>
<gene>
    <name evidence="7" type="ordered locus">DEFDS_0263</name>
</gene>
<dbReference type="OrthoDB" id="9809288at2"/>
<dbReference type="HOGENOM" id="CLU_070764_7_1_0"/>
<dbReference type="Proteomes" id="UP000001520">
    <property type="component" value="Chromosome"/>
</dbReference>
<comment type="cofactor">
    <cofactor evidence="1">
        <name>FMN</name>
        <dbReference type="ChEBI" id="CHEBI:58210"/>
    </cofactor>
</comment>
<evidence type="ECO:0000256" key="2">
    <source>
        <dbReference type="ARBA" id="ARBA00007118"/>
    </source>
</evidence>
<evidence type="ECO:0000313" key="7">
    <source>
        <dbReference type="EMBL" id="BAI79771.1"/>
    </source>
</evidence>
<dbReference type="PANTHER" id="PTHR43673:SF2">
    <property type="entry name" value="NITROREDUCTASE"/>
    <property type="match status" value="1"/>
</dbReference>
<dbReference type="CDD" id="cd20609">
    <property type="entry name" value="nitroreductase"/>
    <property type="match status" value="1"/>
</dbReference>
<dbReference type="EMBL" id="AP011529">
    <property type="protein sequence ID" value="BAI79771.1"/>
    <property type="molecule type" value="Genomic_DNA"/>
</dbReference>
<dbReference type="PANTHER" id="PTHR43673">
    <property type="entry name" value="NAD(P)H NITROREDUCTASE YDGI-RELATED"/>
    <property type="match status" value="1"/>
</dbReference>
<protein>
    <submittedName>
        <fullName evidence="7">Nitroreductase family protein</fullName>
    </submittedName>
</protein>
<dbReference type="Pfam" id="PF00881">
    <property type="entry name" value="Nitroreductase"/>
    <property type="match status" value="2"/>
</dbReference>
<dbReference type="SUPFAM" id="SSF55469">
    <property type="entry name" value="FMN-dependent nitroreductase-like"/>
    <property type="match status" value="1"/>
</dbReference>
<accession>D3PAZ8</accession>
<evidence type="ECO:0000256" key="5">
    <source>
        <dbReference type="ARBA" id="ARBA00023002"/>
    </source>
</evidence>
<dbReference type="STRING" id="639282.DEFDS_0263"/>
<keyword evidence="3" id="KW-0285">Flavoprotein</keyword>
<dbReference type="InterPro" id="IPR000415">
    <property type="entry name" value="Nitroreductase-like"/>
</dbReference>
<dbReference type="eggNOG" id="COG0778">
    <property type="taxonomic scope" value="Bacteria"/>
</dbReference>
<dbReference type="InterPro" id="IPR029479">
    <property type="entry name" value="Nitroreductase"/>
</dbReference>
<dbReference type="AlphaFoldDB" id="D3PAZ8"/>
<keyword evidence="5" id="KW-0560">Oxidoreductase</keyword>
<reference evidence="7 8" key="1">
    <citation type="journal article" date="2010" name="DNA Res.">
        <title>Bacterial lifestyle in a deep-sea hydrothermal vent chimney revealed by the genome sequence of the thermophilic bacterium Deferribacter desulfuricans SSM1.</title>
        <authorList>
            <person name="Takaki Y."/>
            <person name="Shimamura S."/>
            <person name="Nakagawa S."/>
            <person name="Fukuhara Y."/>
            <person name="Horikawa H."/>
            <person name="Ankai A."/>
            <person name="Harada T."/>
            <person name="Hosoyama A."/>
            <person name="Oguchi A."/>
            <person name="Fukui S."/>
            <person name="Fujita N."/>
            <person name="Takami H."/>
            <person name="Takai K."/>
        </authorList>
    </citation>
    <scope>NUCLEOTIDE SEQUENCE [LARGE SCALE GENOMIC DNA]</scope>
    <source>
        <strain evidence="8">DSM 14783 / JCM 11476 / NBRC 101012 / SSM1</strain>
    </source>
</reference>
<name>D3PAZ8_DEFDS</name>
<dbReference type="RefSeq" id="WP_013007019.1">
    <property type="nucleotide sequence ID" value="NC_013939.1"/>
</dbReference>
<evidence type="ECO:0000256" key="1">
    <source>
        <dbReference type="ARBA" id="ARBA00001917"/>
    </source>
</evidence>
<keyword evidence="4" id="KW-0288">FMN</keyword>
<dbReference type="KEGG" id="ddf:DEFDS_0263"/>
<organism evidence="7 8">
    <name type="scientific">Deferribacter desulfuricans (strain DSM 14783 / JCM 11476 / NBRC 101012 / SSM1)</name>
    <dbReference type="NCBI Taxonomy" id="639282"/>
    <lineage>
        <taxon>Bacteria</taxon>
        <taxon>Pseudomonadati</taxon>
        <taxon>Deferribacterota</taxon>
        <taxon>Deferribacteres</taxon>
        <taxon>Deferribacterales</taxon>
        <taxon>Deferribacteraceae</taxon>
        <taxon>Deferribacter</taxon>
    </lineage>
</organism>
<evidence type="ECO:0000259" key="6">
    <source>
        <dbReference type="Pfam" id="PF00881"/>
    </source>
</evidence>
<evidence type="ECO:0000256" key="4">
    <source>
        <dbReference type="ARBA" id="ARBA00022643"/>
    </source>
</evidence>
<dbReference type="Gene3D" id="3.40.109.10">
    <property type="entry name" value="NADH Oxidase"/>
    <property type="match status" value="1"/>
</dbReference>
<proteinExistence type="inferred from homology"/>
<dbReference type="GO" id="GO:0016491">
    <property type="term" value="F:oxidoreductase activity"/>
    <property type="evidence" value="ECO:0007669"/>
    <property type="project" value="UniProtKB-KW"/>
</dbReference>